<dbReference type="PANTHER" id="PTHR19321:SF41">
    <property type="entry name" value="FASCETTO-RELATED"/>
    <property type="match status" value="1"/>
</dbReference>
<evidence type="ECO:0000313" key="2">
    <source>
        <dbReference type="EMBL" id="OHT00233.1"/>
    </source>
</evidence>
<dbReference type="GO" id="GO:0005737">
    <property type="term" value="C:cytoplasm"/>
    <property type="evidence" value="ECO:0007669"/>
    <property type="project" value="TreeGrafter"/>
</dbReference>
<dbReference type="RefSeq" id="XP_068353369.1">
    <property type="nucleotide sequence ID" value="XM_068508885.1"/>
</dbReference>
<reference evidence="2" key="1">
    <citation type="submission" date="2016-10" db="EMBL/GenBank/DDBJ databases">
        <authorList>
            <person name="Benchimol M."/>
            <person name="Almeida L.G."/>
            <person name="Vasconcelos A.T."/>
            <person name="Perreira-Neves A."/>
            <person name="Rosa I.A."/>
            <person name="Tasca T."/>
            <person name="Bogo M.R."/>
            <person name="de Souza W."/>
        </authorList>
    </citation>
    <scope>NUCLEOTIDE SEQUENCE [LARGE SCALE GENOMIC DNA]</scope>
    <source>
        <strain evidence="2">K</strain>
    </source>
</reference>
<dbReference type="GeneID" id="94843589"/>
<keyword evidence="1" id="KW-0175">Coiled coil</keyword>
<organism evidence="2 3">
    <name type="scientific">Tritrichomonas foetus</name>
    <dbReference type="NCBI Taxonomy" id="1144522"/>
    <lineage>
        <taxon>Eukaryota</taxon>
        <taxon>Metamonada</taxon>
        <taxon>Parabasalia</taxon>
        <taxon>Tritrichomonadida</taxon>
        <taxon>Tritrichomonadidae</taxon>
        <taxon>Tritrichomonas</taxon>
    </lineage>
</organism>
<accession>A0A1J4JM94</accession>
<feature type="coiled-coil region" evidence="1">
    <location>
        <begin position="61"/>
        <end position="122"/>
    </location>
</feature>
<gene>
    <name evidence="2" type="ORF">TRFO_33104</name>
</gene>
<dbReference type="GO" id="GO:0005819">
    <property type="term" value="C:spindle"/>
    <property type="evidence" value="ECO:0007669"/>
    <property type="project" value="TreeGrafter"/>
</dbReference>
<dbReference type="GO" id="GO:0000226">
    <property type="term" value="P:microtubule cytoskeleton organization"/>
    <property type="evidence" value="ECO:0007669"/>
    <property type="project" value="InterPro"/>
</dbReference>
<comment type="caution">
    <text evidence="2">The sequence shown here is derived from an EMBL/GenBank/DDBJ whole genome shotgun (WGS) entry which is preliminary data.</text>
</comment>
<dbReference type="AlphaFoldDB" id="A0A1J4JM94"/>
<dbReference type="PANTHER" id="PTHR19321">
    <property type="entry name" value="PROTEIN REGULATOR OF CYTOKINESIS 1 PRC1-RELATED"/>
    <property type="match status" value="1"/>
</dbReference>
<dbReference type="Proteomes" id="UP000179807">
    <property type="component" value="Unassembled WGS sequence"/>
</dbReference>
<dbReference type="InterPro" id="IPR007145">
    <property type="entry name" value="MAP65_Ase1_PRC1"/>
</dbReference>
<keyword evidence="3" id="KW-1185">Reference proteome</keyword>
<protein>
    <submittedName>
        <fullName evidence="2">Uncharacterized protein</fullName>
    </submittedName>
</protein>
<proteinExistence type="predicted"/>
<evidence type="ECO:0000313" key="3">
    <source>
        <dbReference type="Proteomes" id="UP000179807"/>
    </source>
</evidence>
<dbReference type="VEuPathDB" id="TrichDB:TRFO_33104"/>
<dbReference type="GO" id="GO:0008017">
    <property type="term" value="F:microtubule binding"/>
    <property type="evidence" value="ECO:0007669"/>
    <property type="project" value="InterPro"/>
</dbReference>
<sequence>MQDLSPEIEKQVIKIQVDQSLTSIWDALDLTKEERKEKKKNLRKLLFDAYSDYVTKEYFELEQIKRELIKTKKLFQQTKDKYGAFTVIIPNDCEKLPVREQIKRIQKLTEDLETQYQSQKETCKARLQILNSLYDDLGVPVRSRGEFSEDDDTDYSRSKIRRTNQKIDQLQSEKDRRVELNSTLSNHINDQAKLTEEPIEPEVEDISMNLTVTKNAITTLEETSSSLITLKNNRSDTIRIYIRRIKELYSLLAVDEQNWIKFSTLPTASNISLLEQEIEFLESQKEHRIPQIIAIDKEEINRLCGILKIPKFRRPEYVGDDMIEELQFYRNALSQLENQINSSQVNSSPIGKTSFNESSMLSSIRDLPKNVSLNSNQTNSYSKYTSPYKLMTNTSIANTSLDSTKVTGSPSGITSRISPIKYNSKEFNSPAVKTRPKYDLTSPLFGSKTYTIDDNDEYDAIIRNRRSPSVADSLSPKERKEIYLRSRMPFYV</sequence>
<feature type="coiled-coil region" evidence="1">
    <location>
        <begin position="319"/>
        <end position="346"/>
    </location>
</feature>
<dbReference type="EMBL" id="MLAK01000964">
    <property type="protein sequence ID" value="OHT00233.1"/>
    <property type="molecule type" value="Genomic_DNA"/>
</dbReference>
<name>A0A1J4JM94_9EUKA</name>
<evidence type="ECO:0000256" key="1">
    <source>
        <dbReference type="SAM" id="Coils"/>
    </source>
</evidence>